<dbReference type="GO" id="GO:0005737">
    <property type="term" value="C:cytoplasm"/>
    <property type="evidence" value="ECO:0007669"/>
    <property type="project" value="TreeGrafter"/>
</dbReference>
<dbReference type="SUPFAM" id="SSF56112">
    <property type="entry name" value="Protein kinase-like (PK-like)"/>
    <property type="match status" value="1"/>
</dbReference>
<dbReference type="EMBL" id="JARPMG010000002">
    <property type="protein sequence ID" value="KAJ8102447.1"/>
    <property type="molecule type" value="Genomic_DNA"/>
</dbReference>
<organism evidence="13 14">
    <name type="scientific">Lipomyces tetrasporus</name>
    <dbReference type="NCBI Taxonomy" id="54092"/>
    <lineage>
        <taxon>Eukaryota</taxon>
        <taxon>Fungi</taxon>
        <taxon>Dikarya</taxon>
        <taxon>Ascomycota</taxon>
        <taxon>Saccharomycotina</taxon>
        <taxon>Lipomycetes</taxon>
        <taxon>Lipomycetales</taxon>
        <taxon>Lipomycetaceae</taxon>
        <taxon>Lipomyces</taxon>
    </lineage>
</organism>
<feature type="compositionally biased region" description="Polar residues" evidence="11">
    <location>
        <begin position="479"/>
        <end position="491"/>
    </location>
</feature>
<evidence type="ECO:0000256" key="9">
    <source>
        <dbReference type="ARBA" id="ARBA00048679"/>
    </source>
</evidence>
<keyword evidence="3" id="KW-0723">Serine/threonine-protein kinase</keyword>
<evidence type="ECO:0000256" key="11">
    <source>
        <dbReference type="SAM" id="MobiDB-lite"/>
    </source>
</evidence>
<reference evidence="13" key="1">
    <citation type="submission" date="2023-03" db="EMBL/GenBank/DDBJ databases">
        <title>Near-Complete genome sequence of Lipomyces tetrasporous NRRL Y-64009, an oleaginous yeast capable of growing on lignocellulosic hydrolysates.</title>
        <authorList>
            <consortium name="Lawrence Berkeley National Laboratory"/>
            <person name="Jagtap S.S."/>
            <person name="Liu J.-J."/>
            <person name="Walukiewicz H.E."/>
            <person name="Pangilinan J."/>
            <person name="Lipzen A."/>
            <person name="Ahrendt S."/>
            <person name="Koriabine M."/>
            <person name="Cobaugh K."/>
            <person name="Salamov A."/>
            <person name="Yoshinaga Y."/>
            <person name="Ng V."/>
            <person name="Daum C."/>
            <person name="Grigoriev I.V."/>
            <person name="Slininger P.J."/>
            <person name="Dien B.S."/>
            <person name="Jin Y.-S."/>
            <person name="Rao C.V."/>
        </authorList>
    </citation>
    <scope>NUCLEOTIDE SEQUENCE</scope>
    <source>
        <strain evidence="13">NRRL Y-64009</strain>
    </source>
</reference>
<dbReference type="PROSITE" id="PS00108">
    <property type="entry name" value="PROTEIN_KINASE_ST"/>
    <property type="match status" value="1"/>
</dbReference>
<dbReference type="FunFam" id="1.10.510.10:FF:000499">
    <property type="entry name" value="Serine/threonine-protein kinase KIC1"/>
    <property type="match status" value="1"/>
</dbReference>
<keyword evidence="14" id="KW-1185">Reference proteome</keyword>
<evidence type="ECO:0000256" key="10">
    <source>
        <dbReference type="PROSITE-ProRule" id="PRU10141"/>
    </source>
</evidence>
<feature type="region of interest" description="Disordered" evidence="11">
    <location>
        <begin position="453"/>
        <end position="491"/>
    </location>
</feature>
<feature type="compositionally biased region" description="Pro residues" evidence="11">
    <location>
        <begin position="689"/>
        <end position="704"/>
    </location>
</feature>
<dbReference type="InterPro" id="IPR008271">
    <property type="entry name" value="Ser/Thr_kinase_AS"/>
</dbReference>
<feature type="region of interest" description="Disordered" evidence="11">
    <location>
        <begin position="312"/>
        <end position="392"/>
    </location>
</feature>
<keyword evidence="6 13" id="KW-0418">Kinase</keyword>
<feature type="compositionally biased region" description="Polar residues" evidence="11">
    <location>
        <begin position="454"/>
        <end position="472"/>
    </location>
</feature>
<dbReference type="PANTHER" id="PTHR48012">
    <property type="entry name" value="STERILE20-LIKE KINASE, ISOFORM B-RELATED"/>
    <property type="match status" value="1"/>
</dbReference>
<accession>A0AAD7QVS8</accession>
<dbReference type="Gene3D" id="1.10.510.10">
    <property type="entry name" value="Transferase(Phosphotransferase) domain 1"/>
    <property type="match status" value="1"/>
</dbReference>
<feature type="compositionally biased region" description="Low complexity" evidence="11">
    <location>
        <begin position="613"/>
        <end position="633"/>
    </location>
</feature>
<comment type="caution">
    <text evidence="13">The sequence shown here is derived from an EMBL/GenBank/DDBJ whole genome shotgun (WGS) entry which is preliminary data.</text>
</comment>
<dbReference type="RefSeq" id="XP_056045897.1">
    <property type="nucleotide sequence ID" value="XM_056191126.1"/>
</dbReference>
<dbReference type="Proteomes" id="UP001217417">
    <property type="component" value="Unassembled WGS sequence"/>
</dbReference>
<feature type="compositionally biased region" description="Pro residues" evidence="11">
    <location>
        <begin position="599"/>
        <end position="612"/>
    </location>
</feature>
<evidence type="ECO:0000256" key="1">
    <source>
        <dbReference type="ARBA" id="ARBA00008874"/>
    </source>
</evidence>
<comment type="catalytic activity">
    <reaction evidence="8">
        <text>L-threonyl-[protein] + ATP = O-phospho-L-threonyl-[protein] + ADP + H(+)</text>
        <dbReference type="Rhea" id="RHEA:46608"/>
        <dbReference type="Rhea" id="RHEA-COMP:11060"/>
        <dbReference type="Rhea" id="RHEA-COMP:11605"/>
        <dbReference type="ChEBI" id="CHEBI:15378"/>
        <dbReference type="ChEBI" id="CHEBI:30013"/>
        <dbReference type="ChEBI" id="CHEBI:30616"/>
        <dbReference type="ChEBI" id="CHEBI:61977"/>
        <dbReference type="ChEBI" id="CHEBI:456216"/>
        <dbReference type="EC" id="2.7.11.1"/>
    </reaction>
</comment>
<feature type="region of interest" description="Disordered" evidence="11">
    <location>
        <begin position="761"/>
        <end position="786"/>
    </location>
</feature>
<feature type="compositionally biased region" description="Polar residues" evidence="11">
    <location>
        <begin position="634"/>
        <end position="648"/>
    </location>
</feature>
<dbReference type="EC" id="2.7.11.1" evidence="2"/>
<dbReference type="PANTHER" id="PTHR48012:SF10">
    <property type="entry name" value="FI20177P1"/>
    <property type="match status" value="1"/>
</dbReference>
<feature type="binding site" evidence="10">
    <location>
        <position position="51"/>
    </location>
    <ligand>
        <name>ATP</name>
        <dbReference type="ChEBI" id="CHEBI:30616"/>
    </ligand>
</feature>
<keyword evidence="5 10" id="KW-0547">Nucleotide-binding</keyword>
<dbReference type="PROSITE" id="PS50011">
    <property type="entry name" value="PROTEIN_KINASE_DOM"/>
    <property type="match status" value="1"/>
</dbReference>
<feature type="compositionally biased region" description="Polar residues" evidence="11">
    <location>
        <begin position="375"/>
        <end position="384"/>
    </location>
</feature>
<feature type="region of interest" description="Disordered" evidence="11">
    <location>
        <begin position="737"/>
        <end position="756"/>
    </location>
</feature>
<dbReference type="InterPro" id="IPR000719">
    <property type="entry name" value="Prot_kinase_dom"/>
</dbReference>
<evidence type="ECO:0000256" key="8">
    <source>
        <dbReference type="ARBA" id="ARBA00047899"/>
    </source>
</evidence>
<name>A0AAD7QVS8_9ASCO</name>
<evidence type="ECO:0000256" key="5">
    <source>
        <dbReference type="ARBA" id="ARBA00022741"/>
    </source>
</evidence>
<sequence>MPLPDGHHPDASAAPLSAAKIYRRGEIIGRGNFGVVYKGYNTAEKKVVAIKVLNLDTAEDEVKDVRHEIALLSELKQGDAQNIVRYHGSHLVGSRLWIIMDYCAGGSVRTLQLAMGKIEERFTQVIVRESLIALSYIHKAGIIHRDIKAANILIKNDGGVQLCDFGVAAQISANHPKRSTIVGTPYWMAPEVITEGATYNYKADIWSLGITIYEMATGQPPYADQDGLRVMFLIPRSKPPRLEGAQYTQSLKEFLSLCLNERPEERPNADELLRTRLIRVSKNVPTSSLRELIARYRTWRDQGNVRQSIALANNNKNGGAQIPGAQVGSDGEDGSMADEEENDKESVGWDFDIESDSTTDTFTAAEPSDHRRLSDASTTSSGSYCETDGAKGSIDSTRTLEYLADRQIDSDLNAETLRLATQFPATNPSTLAARNFASLESRTATQAPHPLLQLFTNSDTPPLSQTASTPSSAPDMPSPSFSGATTTSSSPVEIEIPTFEAMKNLASAAATAAVSGSSTTDAAQPQPPPKFNTRLFRSNSNALLQNPHGHPSHGHPPLPSHSLSPAPVLSPPTPQTSPAIARAASPRISPTSAVSSLPPQLPQIPQLPPLTALPPLSQAASQPPHTPYTPQTPSFQTPSFPTIHTTPQSPLPMPASTLPGTPAPVAPAPQPTIPTSTPSRAASPKRVVHPPPPTASSQPAPPSPSKSEVLRQPNLQIPIPPPPSTLYWSQAQAQLQTQMQMPLSTPSSADSSNASFFGKGPAASLASSGPYSSSPTMPMNSPNSELFPSMPDVDVLNIMTETQLSSRDKVVDELSKLFGCLEMGLEVLECGFKVLKDEKAEWR</sequence>
<keyword evidence="4" id="KW-0808">Transferase</keyword>
<dbReference type="SMART" id="SM00220">
    <property type="entry name" value="S_TKc"/>
    <property type="match status" value="1"/>
</dbReference>
<proteinExistence type="inferred from homology"/>
<comment type="catalytic activity">
    <reaction evidence="9">
        <text>L-seryl-[protein] + ATP = O-phospho-L-seryl-[protein] + ADP + H(+)</text>
        <dbReference type="Rhea" id="RHEA:17989"/>
        <dbReference type="Rhea" id="RHEA-COMP:9863"/>
        <dbReference type="Rhea" id="RHEA-COMP:11604"/>
        <dbReference type="ChEBI" id="CHEBI:15378"/>
        <dbReference type="ChEBI" id="CHEBI:29999"/>
        <dbReference type="ChEBI" id="CHEBI:30616"/>
        <dbReference type="ChEBI" id="CHEBI:83421"/>
        <dbReference type="ChEBI" id="CHEBI:456216"/>
        <dbReference type="EC" id="2.7.11.1"/>
    </reaction>
</comment>
<dbReference type="GO" id="GO:0004674">
    <property type="term" value="F:protein serine/threonine kinase activity"/>
    <property type="evidence" value="ECO:0007669"/>
    <property type="project" value="UniProtKB-KW"/>
</dbReference>
<evidence type="ECO:0000256" key="6">
    <source>
        <dbReference type="ARBA" id="ARBA00022777"/>
    </source>
</evidence>
<gene>
    <name evidence="13" type="ORF">POJ06DRAFT_49652</name>
</gene>
<feature type="domain" description="Protein kinase" evidence="12">
    <location>
        <begin position="22"/>
        <end position="278"/>
    </location>
</feature>
<evidence type="ECO:0000256" key="4">
    <source>
        <dbReference type="ARBA" id="ARBA00022679"/>
    </source>
</evidence>
<dbReference type="AlphaFoldDB" id="A0AAD7QVS8"/>
<dbReference type="Pfam" id="PF00069">
    <property type="entry name" value="Pkinase"/>
    <property type="match status" value="1"/>
</dbReference>
<evidence type="ECO:0000256" key="3">
    <source>
        <dbReference type="ARBA" id="ARBA00022527"/>
    </source>
</evidence>
<evidence type="ECO:0000313" key="14">
    <source>
        <dbReference type="Proteomes" id="UP001217417"/>
    </source>
</evidence>
<dbReference type="PROSITE" id="PS00107">
    <property type="entry name" value="PROTEIN_KINASE_ATP"/>
    <property type="match status" value="1"/>
</dbReference>
<feature type="compositionally biased region" description="Acidic residues" evidence="11">
    <location>
        <begin position="330"/>
        <end position="343"/>
    </location>
</feature>
<dbReference type="InterPro" id="IPR011009">
    <property type="entry name" value="Kinase-like_dom_sf"/>
</dbReference>
<evidence type="ECO:0000259" key="12">
    <source>
        <dbReference type="PROSITE" id="PS50011"/>
    </source>
</evidence>
<evidence type="ECO:0000256" key="2">
    <source>
        <dbReference type="ARBA" id="ARBA00012513"/>
    </source>
</evidence>
<evidence type="ECO:0000256" key="7">
    <source>
        <dbReference type="ARBA" id="ARBA00022840"/>
    </source>
</evidence>
<feature type="region of interest" description="Disordered" evidence="11">
    <location>
        <begin position="542"/>
        <end position="726"/>
    </location>
</feature>
<comment type="similarity">
    <text evidence="1">Belongs to the protein kinase superfamily. STE Ser/Thr protein kinase family. STE20 subfamily.</text>
</comment>
<dbReference type="GeneID" id="80886292"/>
<dbReference type="InterPro" id="IPR017441">
    <property type="entry name" value="Protein_kinase_ATP_BS"/>
</dbReference>
<evidence type="ECO:0000313" key="13">
    <source>
        <dbReference type="EMBL" id="KAJ8102447.1"/>
    </source>
</evidence>
<dbReference type="PRINTS" id="PR01217">
    <property type="entry name" value="PRICHEXTENSN"/>
</dbReference>
<feature type="compositionally biased region" description="Pro residues" evidence="11">
    <location>
        <begin position="661"/>
        <end position="672"/>
    </location>
</feature>
<protein>
    <recommendedName>
        <fullName evidence="2">non-specific serine/threonine protein kinase</fullName>
        <ecNumber evidence="2">2.7.11.1</ecNumber>
    </recommendedName>
</protein>
<dbReference type="GO" id="GO:0005524">
    <property type="term" value="F:ATP binding"/>
    <property type="evidence" value="ECO:0007669"/>
    <property type="project" value="UniProtKB-UniRule"/>
</dbReference>
<dbReference type="InterPro" id="IPR050629">
    <property type="entry name" value="STE20/SPS1-PAK"/>
</dbReference>
<feature type="compositionally biased region" description="Low complexity" evidence="11">
    <location>
        <begin position="761"/>
        <end position="784"/>
    </location>
</feature>
<keyword evidence="7 10" id="KW-0067">ATP-binding</keyword>